<protein>
    <recommendedName>
        <fullName evidence="3">BAR domain-containing protein</fullName>
    </recommendedName>
</protein>
<dbReference type="CDD" id="cd07616">
    <property type="entry name" value="BAR_Endophilin_B1"/>
    <property type="match status" value="1"/>
</dbReference>
<dbReference type="InterPro" id="IPR027267">
    <property type="entry name" value="AH/BAR_dom_sf"/>
</dbReference>
<organism evidence="4 5">
    <name type="scientific">Scophthalmus maximus</name>
    <name type="common">Turbot</name>
    <name type="synonym">Psetta maxima</name>
    <dbReference type="NCBI Taxonomy" id="52904"/>
    <lineage>
        <taxon>Eukaryota</taxon>
        <taxon>Metazoa</taxon>
        <taxon>Chordata</taxon>
        <taxon>Craniata</taxon>
        <taxon>Vertebrata</taxon>
        <taxon>Euteleostomi</taxon>
        <taxon>Actinopterygii</taxon>
        <taxon>Neopterygii</taxon>
        <taxon>Teleostei</taxon>
        <taxon>Neoteleostei</taxon>
        <taxon>Acanthomorphata</taxon>
        <taxon>Carangaria</taxon>
        <taxon>Pleuronectiformes</taxon>
        <taxon>Pleuronectoidei</taxon>
        <taxon>Scophthalmidae</taxon>
        <taxon>Scophthalmus</taxon>
    </lineage>
</organism>
<feature type="region of interest" description="Disordered" evidence="2">
    <location>
        <begin position="1"/>
        <end position="29"/>
    </location>
</feature>
<dbReference type="FunFam" id="1.20.1270.60:FF:000017">
    <property type="entry name" value="endophilin-B2 isoform X1"/>
    <property type="match status" value="1"/>
</dbReference>
<dbReference type="SUPFAM" id="SSF101478">
    <property type="entry name" value="ADP-ribosylglycohydrolase"/>
    <property type="match status" value="1"/>
</dbReference>
<dbReference type="EMBL" id="VEVO01000017">
    <property type="protein sequence ID" value="KAF0028268.1"/>
    <property type="molecule type" value="Genomic_DNA"/>
</dbReference>
<sequence length="669" mass="73698">MRVHAASADPDGLECGRPSHGGHYRGSSGRCSRLTEVLCDLEPCPEFRPQSANPFYRRTTGEQTCYGDQAYILLESLSQCGDVDVDDLTKRIYKFFGPGTVYDQPLNDPYRKKGGPKAILPIDGPWRNSSLKAFMRNVDAGKEETGCEVDCQMDGVTKLAPVVAMFAGRAEMLEKVEKAIRVTQNNDMCVAMTLAAARFLEHYILNGPDPNALDAVLAQLNDPKRQSPQELDRAVAVLPDAFQGALHGVLTLKQLDEAVRDTMRCGGCTASRASFIGACFGAQLILTYSTWMLCAMDFNVKRLAADAGTFLSRAVQFTEEKLGQAEKTELDAHLENLLVRAEGTKQWTERIMKQTEVLLQPNPNVRLEEFVYEKLEKKVPTRMNNHELLGHSMIDSGNEFGPGTAYGNALIKCGETEKQIGGAERELIQSAAINFLTPFRNFLEGDFKTILKERKLLQVKRLDLDAAKTKLKKARMADARAVAEQELRMTQSEFDRQAEITRLLLEGVSSTHAHHLRCLNDFVEAQTTYYAQCYQYMVDLQKQLGSFPSSFSNNNQSSVSGGASISVPTIPVSASLPSVSAGHGSSTASGGFNELRSSNGSRKARVLYDYDAASSSELSLLADEDSIIYRIAALGNLILSQMEIDLFLSFPRASCFPVAAQEQFLYSGT</sequence>
<dbReference type="AlphaFoldDB" id="A0A6A4S7R1"/>
<evidence type="ECO:0000313" key="4">
    <source>
        <dbReference type="EMBL" id="KAF0028268.1"/>
    </source>
</evidence>
<dbReference type="SMART" id="SM00721">
    <property type="entry name" value="BAR"/>
    <property type="match status" value="1"/>
</dbReference>
<reference evidence="4 5" key="1">
    <citation type="submission" date="2019-06" db="EMBL/GenBank/DDBJ databases">
        <title>Draft genomes of female and male turbot (Scophthalmus maximus).</title>
        <authorList>
            <person name="Xu H."/>
            <person name="Xu X.-W."/>
            <person name="Shao C."/>
            <person name="Chen S."/>
        </authorList>
    </citation>
    <scope>NUCLEOTIDE SEQUENCE [LARGE SCALE GENOMIC DNA]</scope>
    <source>
        <strain evidence="4">Ysfricsl-2016a</strain>
        <tissue evidence="4">Blood</tissue>
    </source>
</reference>
<dbReference type="Pfam" id="PF03114">
    <property type="entry name" value="BAR"/>
    <property type="match status" value="1"/>
</dbReference>
<dbReference type="PANTHER" id="PTHR16222:SF17">
    <property type="entry name" value="SELENOPROTEIN J"/>
    <property type="match status" value="1"/>
</dbReference>
<dbReference type="Gene3D" id="1.20.1270.60">
    <property type="entry name" value="Arfaptin homology (AH) domain/BAR domain"/>
    <property type="match status" value="1"/>
</dbReference>
<dbReference type="InterPro" id="IPR035695">
    <property type="entry name" value="SH3GLB1_BAR"/>
</dbReference>
<comment type="caution">
    <text evidence="4">The sequence shown here is derived from an EMBL/GenBank/DDBJ whole genome shotgun (WGS) entry which is preliminary data.</text>
</comment>
<dbReference type="SUPFAM" id="SSF103657">
    <property type="entry name" value="BAR/IMD domain-like"/>
    <property type="match status" value="1"/>
</dbReference>
<dbReference type="InterPro" id="IPR005502">
    <property type="entry name" value="Ribosyl_crysJ1"/>
</dbReference>
<dbReference type="Gene3D" id="1.10.4080.10">
    <property type="entry name" value="ADP-ribosylation/Crystallin J1"/>
    <property type="match status" value="1"/>
</dbReference>
<proteinExistence type="inferred from homology"/>
<name>A0A6A4S7R1_SCOMX</name>
<dbReference type="InterPro" id="IPR004148">
    <property type="entry name" value="BAR_dom"/>
</dbReference>
<evidence type="ECO:0000256" key="2">
    <source>
        <dbReference type="SAM" id="MobiDB-lite"/>
    </source>
</evidence>
<dbReference type="PROSITE" id="PS51021">
    <property type="entry name" value="BAR"/>
    <property type="match status" value="1"/>
</dbReference>
<dbReference type="PANTHER" id="PTHR16222">
    <property type="entry name" value="ADP-RIBOSYLGLYCOHYDROLASE"/>
    <property type="match status" value="1"/>
</dbReference>
<dbReference type="Pfam" id="PF03747">
    <property type="entry name" value="ADP_ribosyl_GH"/>
    <property type="match status" value="1"/>
</dbReference>
<evidence type="ECO:0000256" key="1">
    <source>
        <dbReference type="ARBA" id="ARBA00010702"/>
    </source>
</evidence>
<comment type="similarity">
    <text evidence="1">Belongs to the ADP-ribosylglycohydrolase family.</text>
</comment>
<feature type="domain" description="BAR" evidence="3">
    <location>
        <begin position="319"/>
        <end position="553"/>
    </location>
</feature>
<gene>
    <name evidence="4" type="ORF">F2P81_019355</name>
</gene>
<dbReference type="InterPro" id="IPR050792">
    <property type="entry name" value="ADP-ribosylglycohydrolase"/>
</dbReference>
<evidence type="ECO:0000313" key="5">
    <source>
        <dbReference type="Proteomes" id="UP000438429"/>
    </source>
</evidence>
<evidence type="ECO:0000259" key="3">
    <source>
        <dbReference type="PROSITE" id="PS51021"/>
    </source>
</evidence>
<dbReference type="Proteomes" id="UP000438429">
    <property type="component" value="Unassembled WGS sequence"/>
</dbReference>
<dbReference type="InterPro" id="IPR036705">
    <property type="entry name" value="Ribosyl_crysJ1_sf"/>
</dbReference>
<dbReference type="GO" id="GO:0005737">
    <property type="term" value="C:cytoplasm"/>
    <property type="evidence" value="ECO:0007669"/>
    <property type="project" value="InterPro"/>
</dbReference>
<accession>A0A6A4S7R1</accession>